<name>A0ABV2EJR3_9CAUL</name>
<evidence type="ECO:0000313" key="1">
    <source>
        <dbReference type="EMBL" id="MET3527270.1"/>
    </source>
</evidence>
<dbReference type="RefSeq" id="WP_354297765.1">
    <property type="nucleotide sequence ID" value="NZ_JBEPLU010000002.1"/>
</dbReference>
<proteinExistence type="predicted"/>
<evidence type="ECO:0008006" key="3">
    <source>
        <dbReference type="Google" id="ProtNLM"/>
    </source>
</evidence>
<sequence>MMRPSMFMGGSLGSAQYVGSLFQAIGPSSTINLAAAGAQVGDYAFVSCVTNTSGYFSAISSGWNVDNFTFGAGYYSSVFHRRITSLDVTIAHPFGGGAMIGVYRGASRAARRSVVNDNAIANPVLTIPGFTRNTDCVGVVSMAQSRLAGQSTAVPSGDFVRRGIDSPDLFTQAFGDALARDDYVDGANVTWNPLTDYCVGMLYEMRL</sequence>
<dbReference type="Proteomes" id="UP001549110">
    <property type="component" value="Unassembled WGS sequence"/>
</dbReference>
<dbReference type="EMBL" id="JBEPLU010000002">
    <property type="protein sequence ID" value="MET3527270.1"/>
    <property type="molecule type" value="Genomic_DNA"/>
</dbReference>
<keyword evidence="2" id="KW-1185">Reference proteome</keyword>
<gene>
    <name evidence="1" type="ORF">ABID41_002388</name>
</gene>
<reference evidence="1 2" key="1">
    <citation type="submission" date="2024-06" db="EMBL/GenBank/DDBJ databases">
        <title>Genomic Encyclopedia of Type Strains, Phase IV (KMG-IV): sequencing the most valuable type-strain genomes for metagenomic binning, comparative biology and taxonomic classification.</title>
        <authorList>
            <person name="Goeker M."/>
        </authorList>
    </citation>
    <scope>NUCLEOTIDE SEQUENCE [LARGE SCALE GENOMIC DNA]</scope>
    <source>
        <strain evidence="1 2">DSM 17809</strain>
    </source>
</reference>
<organism evidence="1 2">
    <name type="scientific">Phenylobacterium koreense</name>
    <dbReference type="NCBI Taxonomy" id="266125"/>
    <lineage>
        <taxon>Bacteria</taxon>
        <taxon>Pseudomonadati</taxon>
        <taxon>Pseudomonadota</taxon>
        <taxon>Alphaproteobacteria</taxon>
        <taxon>Caulobacterales</taxon>
        <taxon>Caulobacteraceae</taxon>
        <taxon>Phenylobacterium</taxon>
    </lineage>
</organism>
<protein>
    <recommendedName>
        <fullName evidence="3">Peptidase S74 domain-containing protein</fullName>
    </recommendedName>
</protein>
<evidence type="ECO:0000313" key="2">
    <source>
        <dbReference type="Proteomes" id="UP001549110"/>
    </source>
</evidence>
<accession>A0ABV2EJR3</accession>
<comment type="caution">
    <text evidence="1">The sequence shown here is derived from an EMBL/GenBank/DDBJ whole genome shotgun (WGS) entry which is preliminary data.</text>
</comment>